<feature type="region of interest" description="Disordered" evidence="1">
    <location>
        <begin position="296"/>
        <end position="320"/>
    </location>
</feature>
<feature type="region of interest" description="Disordered" evidence="1">
    <location>
        <begin position="143"/>
        <end position="182"/>
    </location>
</feature>
<dbReference type="Proteomes" id="UP000597762">
    <property type="component" value="Unassembled WGS sequence"/>
</dbReference>
<proteinExistence type="predicted"/>
<feature type="compositionally biased region" description="Polar residues" evidence="1">
    <location>
        <begin position="92"/>
        <end position="104"/>
    </location>
</feature>
<protein>
    <submittedName>
        <fullName evidence="2">Uncharacterized protein</fullName>
    </submittedName>
</protein>
<feature type="region of interest" description="Disordered" evidence="1">
    <location>
        <begin position="352"/>
        <end position="385"/>
    </location>
</feature>
<reference evidence="2" key="1">
    <citation type="submission" date="2021-01" db="EMBL/GenBank/DDBJ databases">
        <authorList>
            <person name="Li R."/>
            <person name="Bekaert M."/>
        </authorList>
    </citation>
    <scope>NUCLEOTIDE SEQUENCE</scope>
    <source>
        <strain evidence="2">Farmed</strain>
    </source>
</reference>
<organism evidence="2 3">
    <name type="scientific">Acanthosepion pharaonis</name>
    <name type="common">Pharaoh cuttlefish</name>
    <name type="synonym">Sepia pharaonis</name>
    <dbReference type="NCBI Taxonomy" id="158019"/>
    <lineage>
        <taxon>Eukaryota</taxon>
        <taxon>Metazoa</taxon>
        <taxon>Spiralia</taxon>
        <taxon>Lophotrochozoa</taxon>
        <taxon>Mollusca</taxon>
        <taxon>Cephalopoda</taxon>
        <taxon>Coleoidea</taxon>
        <taxon>Decapodiformes</taxon>
        <taxon>Sepiida</taxon>
        <taxon>Sepiina</taxon>
        <taxon>Sepiidae</taxon>
        <taxon>Acanthosepion</taxon>
    </lineage>
</organism>
<feature type="region of interest" description="Disordered" evidence="1">
    <location>
        <begin position="216"/>
        <end position="249"/>
    </location>
</feature>
<feature type="region of interest" description="Disordered" evidence="1">
    <location>
        <begin position="1"/>
        <end position="46"/>
    </location>
</feature>
<name>A0A812ED36_ACAPH</name>
<evidence type="ECO:0000256" key="1">
    <source>
        <dbReference type="SAM" id="MobiDB-lite"/>
    </source>
</evidence>
<accession>A0A812ED36</accession>
<feature type="compositionally biased region" description="Basic and acidic residues" evidence="1">
    <location>
        <begin position="436"/>
        <end position="445"/>
    </location>
</feature>
<feature type="compositionally biased region" description="Low complexity" evidence="1">
    <location>
        <begin position="366"/>
        <end position="375"/>
    </location>
</feature>
<evidence type="ECO:0000313" key="3">
    <source>
        <dbReference type="Proteomes" id="UP000597762"/>
    </source>
</evidence>
<feature type="region of interest" description="Disordered" evidence="1">
    <location>
        <begin position="416"/>
        <end position="455"/>
    </location>
</feature>
<feature type="compositionally biased region" description="Polar residues" evidence="1">
    <location>
        <begin position="416"/>
        <end position="431"/>
    </location>
</feature>
<dbReference type="EMBL" id="CAHIKZ030005012">
    <property type="protein sequence ID" value="CAE1318199.1"/>
    <property type="molecule type" value="Genomic_DNA"/>
</dbReference>
<evidence type="ECO:0000313" key="2">
    <source>
        <dbReference type="EMBL" id="CAE1318199.1"/>
    </source>
</evidence>
<feature type="region of interest" description="Disordered" evidence="1">
    <location>
        <begin position="614"/>
        <end position="633"/>
    </location>
</feature>
<gene>
    <name evidence="2" type="ORF">SPHA_68721</name>
</gene>
<feature type="region of interest" description="Disordered" evidence="1">
    <location>
        <begin position="257"/>
        <end position="276"/>
    </location>
</feature>
<feature type="compositionally biased region" description="Polar residues" evidence="1">
    <location>
        <begin position="1"/>
        <end position="10"/>
    </location>
</feature>
<keyword evidence="3" id="KW-1185">Reference proteome</keyword>
<comment type="caution">
    <text evidence="2">The sequence shown here is derived from an EMBL/GenBank/DDBJ whole genome shotgun (WGS) entry which is preliminary data.</text>
</comment>
<dbReference type="AlphaFoldDB" id="A0A812ED36"/>
<feature type="region of interest" description="Disordered" evidence="1">
    <location>
        <begin position="87"/>
        <end position="119"/>
    </location>
</feature>
<sequence length="676" mass="73156">MFSDSASSSPLKKEKFSSHSKGLQDIAKGSRDVKKKKSKKELMSSNLATCMSVPNLTCMESEEESIPSSNLRILCDLSLSQSVPEVNKMDDQTSLSSRTTSSDPHSAPAHNSDDILDREPKMEISNQHYNNMSKRRVTIASTGDGLSMSETGNKSVKDSELMPPPLSTTVGSLKKDSGKRLVRGRRPQTELTLDQAKNILLGNSGLLGKSSYKITERRKDSLSSMDTTDSEADTRKSCGSSSVGSAPRHLNNYDAMERRSSTGKITTDLPERPQSPAITVKTIAAGLRNREIKQKSFLGDLAPSPNDPPERDSPSKYTSHAFNSSYHMNVGPSTLGSKSTVTYSLNSRSNIQTEPRWTKVPCSRTSSGSGSSSNSWDGNTESGPKLLPSVKSKVALFDSPAALKSCRRSLDKRNCVMTSSVDSSHTTAGSDTDTEMEIKRPDKSRSHSPASLITTNHSITNSVALTTPTASPLDSLPVSPKADSSQLSLPIKPAAHSSQDIPSKAEKLEACKSVIQDLKLDVEKLTALYDKVSDPEQQSQEILSLLGQVIQDTQQKVEGLDPNISTDPLPDRLSSMSTRDISTSPILFPDLTTETAAPSSSSVATATAVISTDDKGVNTSMSESEESPENDPNQLVETMVRLVERKLSSNLSDEVRGMLSTFFMSFLQIVIYKTIK</sequence>